<dbReference type="Pfam" id="PF07238">
    <property type="entry name" value="PilZ"/>
    <property type="match status" value="1"/>
</dbReference>
<proteinExistence type="predicted"/>
<name>A0A2W5A4W5_9SPHN</name>
<dbReference type="GO" id="GO:0035438">
    <property type="term" value="F:cyclic-di-GMP binding"/>
    <property type="evidence" value="ECO:0007669"/>
    <property type="project" value="InterPro"/>
</dbReference>
<reference evidence="2 3" key="1">
    <citation type="submission" date="2017-08" db="EMBL/GenBank/DDBJ databases">
        <title>Infants hospitalized years apart are colonized by the same room-sourced microbial strains.</title>
        <authorList>
            <person name="Brooks B."/>
            <person name="Olm M.R."/>
            <person name="Firek B.A."/>
            <person name="Baker R."/>
            <person name="Thomas B.C."/>
            <person name="Morowitz M.J."/>
            <person name="Banfield J.F."/>
        </authorList>
    </citation>
    <scope>NUCLEOTIDE SEQUENCE [LARGE SCALE GENOMIC DNA]</scope>
    <source>
        <strain evidence="2">S2_018_000_R2_101</strain>
    </source>
</reference>
<sequence length="104" mass="11183">MDGTPPYDGGADGRDERRVSLSFEVKLRLSGDKPVSTRLRDLSTTGFRTEFVSHLHVGDRVWLSLPGLAPLAAGVTWSDGVVTGCRFETPLHVAVFERIAASGG</sequence>
<dbReference type="Proteomes" id="UP000249066">
    <property type="component" value="Unassembled WGS sequence"/>
</dbReference>
<dbReference type="InterPro" id="IPR009875">
    <property type="entry name" value="PilZ_domain"/>
</dbReference>
<evidence type="ECO:0000259" key="1">
    <source>
        <dbReference type="Pfam" id="PF07238"/>
    </source>
</evidence>
<feature type="domain" description="PilZ" evidence="1">
    <location>
        <begin position="14"/>
        <end position="98"/>
    </location>
</feature>
<organism evidence="2 3">
    <name type="scientific">Sphingomonas sanxanigenens</name>
    <dbReference type="NCBI Taxonomy" id="397260"/>
    <lineage>
        <taxon>Bacteria</taxon>
        <taxon>Pseudomonadati</taxon>
        <taxon>Pseudomonadota</taxon>
        <taxon>Alphaproteobacteria</taxon>
        <taxon>Sphingomonadales</taxon>
        <taxon>Sphingomonadaceae</taxon>
        <taxon>Sphingomonas</taxon>
    </lineage>
</organism>
<protein>
    <recommendedName>
        <fullName evidence="1">PilZ domain-containing protein</fullName>
    </recommendedName>
</protein>
<dbReference type="SUPFAM" id="SSF141371">
    <property type="entry name" value="PilZ domain-like"/>
    <property type="match status" value="1"/>
</dbReference>
<dbReference type="EMBL" id="QFNN01000056">
    <property type="protein sequence ID" value="PZO89523.1"/>
    <property type="molecule type" value="Genomic_DNA"/>
</dbReference>
<dbReference type="AlphaFoldDB" id="A0A2W5A4W5"/>
<evidence type="ECO:0000313" key="2">
    <source>
        <dbReference type="EMBL" id="PZO89523.1"/>
    </source>
</evidence>
<evidence type="ECO:0000313" key="3">
    <source>
        <dbReference type="Proteomes" id="UP000249066"/>
    </source>
</evidence>
<gene>
    <name evidence="2" type="ORF">DI623_09990</name>
</gene>
<accession>A0A2W5A4W5</accession>
<comment type="caution">
    <text evidence="2">The sequence shown here is derived from an EMBL/GenBank/DDBJ whole genome shotgun (WGS) entry which is preliminary data.</text>
</comment>